<dbReference type="EMBL" id="HG680494">
    <property type="protein sequence ID" value="CDJ27942.1"/>
    <property type="molecule type" value="Genomic_DNA"/>
</dbReference>
<reference evidence="2" key="1">
    <citation type="submission" date="2013-10" db="EMBL/GenBank/DDBJ databases">
        <title>Genomic analysis of the causative agents of coccidiosis in chickens.</title>
        <authorList>
            <person name="Reid A.J."/>
            <person name="Blake D."/>
            <person name="Billington K."/>
            <person name="Browne H."/>
            <person name="Dunn M."/>
            <person name="Hung S."/>
            <person name="Kawahara F."/>
            <person name="Miranda-Saavedra D."/>
            <person name="Mourier T."/>
            <person name="Nagra H."/>
            <person name="Otto T.D."/>
            <person name="Rawlings N."/>
            <person name="Sanchez A."/>
            <person name="Sanders M."/>
            <person name="Subramaniam C."/>
            <person name="Tay Y."/>
            <person name="Dear P."/>
            <person name="Doerig C."/>
            <person name="Gruber A."/>
            <person name="Parkinson J."/>
            <person name="Shirley M."/>
            <person name="Wan K.L."/>
            <person name="Berriman M."/>
            <person name="Tomley F."/>
            <person name="Pain A."/>
        </authorList>
    </citation>
    <scope>NUCLEOTIDE SEQUENCE [LARGE SCALE GENOMIC DNA]</scope>
    <source>
        <strain evidence="2">Houghton</strain>
    </source>
</reference>
<protein>
    <submittedName>
        <fullName evidence="2">SAG family member</fullName>
    </submittedName>
</protein>
<accession>U6JV59</accession>
<dbReference type="AlphaFoldDB" id="U6JV59"/>
<dbReference type="GeneID" id="25378407"/>
<sequence length="262" mass="27815">MAALKLFSLASASAFVLANAVHQTAKQTSLTPQGTSPTYTVKLGNSGVCLDEMNAAREAAGLEHFEAPAEELTWPQTSAEKTRQPSTAWNRVCKALIAEDSEEGDVGAYANEFQSGTYAFMALESETPDCAAAVKHWKDAASNFTTIPPSKKQEPTLYDKQQNVSLIALYNPSENAAADCRVVTCTLPADQALSRSNIRSAEQDKHGYALLCMTTPDALEGDDAPFDEDQWNKIKASITGSASAVAPSLLALAIAVVGLVAL</sequence>
<dbReference type="VEuPathDB" id="ToxoDB:EMH_0036210"/>
<reference evidence="2" key="2">
    <citation type="submission" date="2013-10" db="EMBL/GenBank/DDBJ databases">
        <authorList>
            <person name="Aslett M."/>
        </authorList>
    </citation>
    <scope>NUCLEOTIDE SEQUENCE [LARGE SCALE GENOMIC DNA]</scope>
    <source>
        <strain evidence="2">Houghton</strain>
    </source>
</reference>
<keyword evidence="1" id="KW-0732">Signal</keyword>
<evidence type="ECO:0000313" key="2">
    <source>
        <dbReference type="EMBL" id="CDJ27942.1"/>
    </source>
</evidence>
<evidence type="ECO:0000313" key="3">
    <source>
        <dbReference type="Proteomes" id="UP000030744"/>
    </source>
</evidence>
<organism evidence="2 3">
    <name type="scientific">Eimeria mitis</name>
    <dbReference type="NCBI Taxonomy" id="44415"/>
    <lineage>
        <taxon>Eukaryota</taxon>
        <taxon>Sar</taxon>
        <taxon>Alveolata</taxon>
        <taxon>Apicomplexa</taxon>
        <taxon>Conoidasida</taxon>
        <taxon>Coccidia</taxon>
        <taxon>Eucoccidiorida</taxon>
        <taxon>Eimeriorina</taxon>
        <taxon>Eimeriidae</taxon>
        <taxon>Eimeria</taxon>
    </lineage>
</organism>
<gene>
    <name evidence="2" type="ORF">EMH_0036210</name>
</gene>
<dbReference type="Pfam" id="PF11054">
    <property type="entry name" value="Surface_antigen"/>
    <property type="match status" value="1"/>
</dbReference>
<dbReference type="Proteomes" id="UP000030744">
    <property type="component" value="Unassembled WGS sequence"/>
</dbReference>
<proteinExistence type="predicted"/>
<name>U6JV59_9EIME</name>
<dbReference type="InterPro" id="IPR021288">
    <property type="entry name" value="Surface_antigen"/>
</dbReference>
<dbReference type="RefSeq" id="XP_013350519.1">
    <property type="nucleotide sequence ID" value="XM_013495065.1"/>
</dbReference>
<feature type="chain" id="PRO_5004670896" evidence="1">
    <location>
        <begin position="19"/>
        <end position="262"/>
    </location>
</feature>
<keyword evidence="3" id="KW-1185">Reference proteome</keyword>
<evidence type="ECO:0000256" key="1">
    <source>
        <dbReference type="SAM" id="SignalP"/>
    </source>
</evidence>
<feature type="signal peptide" evidence="1">
    <location>
        <begin position="1"/>
        <end position="18"/>
    </location>
</feature>